<dbReference type="SUPFAM" id="SSF53067">
    <property type="entry name" value="Actin-like ATPase domain"/>
    <property type="match status" value="2"/>
</dbReference>
<dbReference type="EMBL" id="FQYW01000006">
    <property type="protein sequence ID" value="SHI49862.1"/>
    <property type="molecule type" value="Genomic_DNA"/>
</dbReference>
<gene>
    <name evidence="3" type="ORF">SAMN02745671_00807</name>
</gene>
<organism evidence="3 4">
    <name type="scientific">Anaerovibrio lipolyticus DSM 3074</name>
    <dbReference type="NCBI Taxonomy" id="1120997"/>
    <lineage>
        <taxon>Bacteria</taxon>
        <taxon>Bacillati</taxon>
        <taxon>Bacillota</taxon>
        <taxon>Negativicutes</taxon>
        <taxon>Selenomonadales</taxon>
        <taxon>Selenomonadaceae</taxon>
        <taxon>Anaerovibrio</taxon>
    </lineage>
</organism>
<proteinExistence type="predicted"/>
<feature type="compositionally biased region" description="Polar residues" evidence="1">
    <location>
        <begin position="233"/>
        <end position="243"/>
    </location>
</feature>
<dbReference type="PANTHER" id="PTHR11735">
    <property type="entry name" value="TRNA N6-ADENOSINE THREONYLCARBAMOYLTRANSFERASE"/>
    <property type="match status" value="1"/>
</dbReference>
<name>A0A1M6BMC1_9FIRM</name>
<dbReference type="Proteomes" id="UP000191240">
    <property type="component" value="Unassembled WGS sequence"/>
</dbReference>
<feature type="domain" description="Gcp-like" evidence="2">
    <location>
        <begin position="34"/>
        <end position="152"/>
    </location>
</feature>
<dbReference type="RefSeq" id="WP_080325430.1">
    <property type="nucleotide sequence ID" value="NZ_FQYW01000006.1"/>
</dbReference>
<dbReference type="Gene3D" id="3.30.420.40">
    <property type="match status" value="2"/>
</dbReference>
<dbReference type="GO" id="GO:0005829">
    <property type="term" value="C:cytosol"/>
    <property type="evidence" value="ECO:0007669"/>
    <property type="project" value="TreeGrafter"/>
</dbReference>
<dbReference type="InterPro" id="IPR000905">
    <property type="entry name" value="Gcp-like_dom"/>
</dbReference>
<sequence>MPILAMDTATMVSSVAVADNKKLLAELIVENKLTHSETLLPHVEQVLNMAGTKKEDLEAVAVSIGPGSFTGLRIGLAAAKAIAYGLNIPIIGIPTMEGLAWHYPVPGIRVAGFIDAQKGNVYTAHYKWNGSDFDEVKSIEVVALEDAIKICSELDGPVVAVGDMVSKKMTKLDNLPENLIIPPKHTMMPRAANIAMAGLKKLAAGQVGSVMDMEPIYIRKSEAEVLWEKRQSKLTSSVSQSADTFPGGEGKGSIK</sequence>
<dbReference type="NCBIfam" id="TIGR03725">
    <property type="entry name" value="T6A_YeaZ"/>
    <property type="match status" value="1"/>
</dbReference>
<protein>
    <submittedName>
        <fullName evidence="3">tRNA threonylcarbamoyladenosine biosynthesis protein TsaB</fullName>
    </submittedName>
</protein>
<dbReference type="PANTHER" id="PTHR11735:SF11">
    <property type="entry name" value="TRNA THREONYLCARBAMOYLADENOSINE BIOSYNTHESIS PROTEIN TSAB"/>
    <property type="match status" value="1"/>
</dbReference>
<dbReference type="Pfam" id="PF00814">
    <property type="entry name" value="TsaD"/>
    <property type="match status" value="1"/>
</dbReference>
<evidence type="ECO:0000256" key="1">
    <source>
        <dbReference type="SAM" id="MobiDB-lite"/>
    </source>
</evidence>
<evidence type="ECO:0000313" key="4">
    <source>
        <dbReference type="Proteomes" id="UP000191240"/>
    </source>
</evidence>
<dbReference type="InterPro" id="IPR043129">
    <property type="entry name" value="ATPase_NBD"/>
</dbReference>
<evidence type="ECO:0000313" key="3">
    <source>
        <dbReference type="EMBL" id="SHI49862.1"/>
    </source>
</evidence>
<feature type="region of interest" description="Disordered" evidence="1">
    <location>
        <begin position="232"/>
        <end position="255"/>
    </location>
</feature>
<dbReference type="CDD" id="cd24032">
    <property type="entry name" value="ASKHA_NBD_TsaB"/>
    <property type="match status" value="1"/>
</dbReference>
<evidence type="ECO:0000259" key="2">
    <source>
        <dbReference type="Pfam" id="PF00814"/>
    </source>
</evidence>
<dbReference type="InterPro" id="IPR022496">
    <property type="entry name" value="T6A_TsaB"/>
</dbReference>
<dbReference type="AlphaFoldDB" id="A0A1M6BMC1"/>
<dbReference type="OrthoDB" id="9784166at2"/>
<dbReference type="GO" id="GO:0002949">
    <property type="term" value="P:tRNA threonylcarbamoyladenosine modification"/>
    <property type="evidence" value="ECO:0007669"/>
    <property type="project" value="InterPro"/>
</dbReference>
<reference evidence="3 4" key="1">
    <citation type="submission" date="2016-11" db="EMBL/GenBank/DDBJ databases">
        <authorList>
            <person name="Jaros S."/>
            <person name="Januszkiewicz K."/>
            <person name="Wedrychowicz H."/>
        </authorList>
    </citation>
    <scope>NUCLEOTIDE SEQUENCE [LARGE SCALE GENOMIC DNA]</scope>
    <source>
        <strain evidence="3 4">DSM 3074</strain>
    </source>
</reference>
<accession>A0A1M6BMC1</accession>